<dbReference type="Proteomes" id="UP000537775">
    <property type="component" value="Unassembled WGS sequence"/>
</dbReference>
<name>A0A7X0FQH2_9MICO</name>
<proteinExistence type="predicted"/>
<protein>
    <submittedName>
        <fullName evidence="1">Uncharacterized protein</fullName>
    </submittedName>
</protein>
<evidence type="ECO:0000313" key="1">
    <source>
        <dbReference type="EMBL" id="MBB6391835.1"/>
    </source>
</evidence>
<sequence length="159" mass="17155">MAPKHRARVVSTLLLGLAVGLIAGLGLPAAAAPRPAIILAETDVMPDPTWEMYLSNRDVAVESMQAHEMLYDVLMVWTATAEHGRTCLLTGHARLTGLSLDVCTAGDRAPTFDLVVTDHLRDLFDEQHATGTVLRLVGRDNAVEVFVLEPHDHRSGGPS</sequence>
<keyword evidence="2" id="KW-1185">Reference proteome</keyword>
<comment type="caution">
    <text evidence="1">The sequence shown here is derived from an EMBL/GenBank/DDBJ whole genome shotgun (WGS) entry which is preliminary data.</text>
</comment>
<gene>
    <name evidence="1" type="ORF">HD594_002148</name>
</gene>
<dbReference type="EMBL" id="JACHML010000001">
    <property type="protein sequence ID" value="MBB6391835.1"/>
    <property type="molecule type" value="Genomic_DNA"/>
</dbReference>
<organism evidence="1 2">
    <name type="scientific">Microbacterium thalassium</name>
    <dbReference type="NCBI Taxonomy" id="362649"/>
    <lineage>
        <taxon>Bacteria</taxon>
        <taxon>Bacillati</taxon>
        <taxon>Actinomycetota</taxon>
        <taxon>Actinomycetes</taxon>
        <taxon>Micrococcales</taxon>
        <taxon>Microbacteriaceae</taxon>
        <taxon>Microbacterium</taxon>
    </lineage>
</organism>
<accession>A0A7X0FQH2</accession>
<reference evidence="1 2" key="1">
    <citation type="submission" date="2020-08" db="EMBL/GenBank/DDBJ databases">
        <title>Sequencing the genomes of 1000 actinobacteria strains.</title>
        <authorList>
            <person name="Klenk H.-P."/>
        </authorList>
    </citation>
    <scope>NUCLEOTIDE SEQUENCE [LARGE SCALE GENOMIC DNA]</scope>
    <source>
        <strain evidence="1 2">DSM 12511</strain>
    </source>
</reference>
<evidence type="ECO:0000313" key="2">
    <source>
        <dbReference type="Proteomes" id="UP000537775"/>
    </source>
</evidence>
<dbReference type="AlphaFoldDB" id="A0A7X0FQH2"/>